<feature type="domain" description="von Hippel-Lindau disease tumour suppressor beta" evidence="2">
    <location>
        <begin position="446"/>
        <end position="499"/>
    </location>
</feature>
<comment type="caution">
    <text evidence="3">The sequence shown here is derived from an EMBL/GenBank/DDBJ whole genome shotgun (WGS) entry which is preliminary data.</text>
</comment>
<accession>A0A9W7C5D8</accession>
<evidence type="ECO:0000256" key="1">
    <source>
        <dbReference type="SAM" id="MobiDB-lite"/>
    </source>
</evidence>
<dbReference type="InterPro" id="IPR037140">
    <property type="entry name" value="VHL_beta_dom_sf"/>
</dbReference>
<protein>
    <recommendedName>
        <fullName evidence="2">von Hippel-Lindau disease tumour suppressor beta domain-containing protein</fullName>
    </recommendedName>
</protein>
<dbReference type="InterPro" id="IPR024053">
    <property type="entry name" value="VHL_beta_dom"/>
</dbReference>
<evidence type="ECO:0000313" key="3">
    <source>
        <dbReference type="EMBL" id="GMH99975.1"/>
    </source>
</evidence>
<reference evidence="4" key="1">
    <citation type="journal article" date="2023" name="Commun. Biol.">
        <title>Genome analysis of Parmales, the sister group of diatoms, reveals the evolutionary specialization of diatoms from phago-mixotrophs to photoautotrophs.</title>
        <authorList>
            <person name="Ban H."/>
            <person name="Sato S."/>
            <person name="Yoshikawa S."/>
            <person name="Yamada K."/>
            <person name="Nakamura Y."/>
            <person name="Ichinomiya M."/>
            <person name="Sato N."/>
            <person name="Blanc-Mathieu R."/>
            <person name="Endo H."/>
            <person name="Kuwata A."/>
            <person name="Ogata H."/>
        </authorList>
    </citation>
    <scope>NUCLEOTIDE SEQUENCE [LARGE SCALE GENOMIC DNA]</scope>
    <source>
        <strain evidence="4">NIES 3700</strain>
    </source>
</reference>
<proteinExistence type="predicted"/>
<dbReference type="OrthoDB" id="199083at2759"/>
<dbReference type="EMBL" id="BRXW01000017">
    <property type="protein sequence ID" value="GMH99975.1"/>
    <property type="molecule type" value="Genomic_DNA"/>
</dbReference>
<evidence type="ECO:0000313" key="4">
    <source>
        <dbReference type="Proteomes" id="UP001165122"/>
    </source>
</evidence>
<gene>
    <name evidence="3" type="ORF">TrLO_g14278</name>
</gene>
<dbReference type="Pfam" id="PF01847">
    <property type="entry name" value="VHL"/>
    <property type="match status" value="1"/>
</dbReference>
<evidence type="ECO:0000259" key="2">
    <source>
        <dbReference type="Pfam" id="PF01847"/>
    </source>
</evidence>
<organism evidence="3 4">
    <name type="scientific">Triparma laevis f. longispina</name>
    <dbReference type="NCBI Taxonomy" id="1714387"/>
    <lineage>
        <taxon>Eukaryota</taxon>
        <taxon>Sar</taxon>
        <taxon>Stramenopiles</taxon>
        <taxon>Ochrophyta</taxon>
        <taxon>Bolidophyceae</taxon>
        <taxon>Parmales</taxon>
        <taxon>Triparmaceae</taxon>
        <taxon>Triparma</taxon>
    </lineage>
</organism>
<keyword evidence="4" id="KW-1185">Reference proteome</keyword>
<dbReference type="Proteomes" id="UP001165122">
    <property type="component" value="Unassembled WGS sequence"/>
</dbReference>
<name>A0A9W7C5D8_9STRA</name>
<dbReference type="InterPro" id="IPR036208">
    <property type="entry name" value="VHL_sf"/>
</dbReference>
<dbReference type="SUPFAM" id="SSF49468">
    <property type="entry name" value="VHL"/>
    <property type="match status" value="1"/>
</dbReference>
<dbReference type="AlphaFoldDB" id="A0A9W7C5D8"/>
<dbReference type="Gene3D" id="2.60.40.780">
    <property type="entry name" value="von Hippel-Lindau disease tumour suppressor, beta domain"/>
    <property type="match status" value="1"/>
</dbReference>
<feature type="region of interest" description="Disordered" evidence="1">
    <location>
        <begin position="87"/>
        <end position="135"/>
    </location>
</feature>
<sequence>MNNLLPEFTLIAANEPSTTQVLAQFDLTLARTNLSTPPRNFSSTGAGVIGDLLRDAEESRLQLDDNRLVGAKAVVFSNKSFIHDPLKGEPLPYSDPTSSPPPVNFENRGSPLQTSTTRVYKPSPPSSPKSTSSLPSATVSFLHTVVDVVEAPEVDSEVKIIEEKDRFFGVYDMFLKTGSSSISHNEISKGGKFNFATNGKKQQTDTDLKSGITFSLIKDDFTKKHFDLALHTGLFGTAKPQSPEPEGPEEKAVNITMSGNVEVENIDLVGSNIEEIQQLNEPSQPEYMGGEFVVAFTNEPLGMELEEVEGCVKVRNIVDRGQASTIPHLTIGTIVVGVEGFPISNLDDLNQIFEALAEVNPDAERRLHFLGVIVENETSNEPSDLNPQPQPEEFFLTGTGHEEIEEEELLAARQTSNTNNTNYTAQTPVPPPPLPPLPLSLQSSIDDTKPITIYFQNKHTSMALRVCWIDYSGELVPRKELHPGESYMERSFTSHPWVCTAVEFEKAEMEDEDNAAAQGMGMFTKNETQDNVAPSTSPAMVMRLGDVAASALKSYTTLWDPSARSMSFMPQTKISAGRVRPSMAPENARSGAARVAFARAQVVQQLRDARLDPLGAEENGLGAGTPNLVFMLYGNSRPDYRSVFAA</sequence>